<dbReference type="Proteomes" id="UP000283672">
    <property type="component" value="Unassembled WGS sequence"/>
</dbReference>
<evidence type="ECO:0000259" key="1">
    <source>
        <dbReference type="Pfam" id="PF13020"/>
    </source>
</evidence>
<reference evidence="2 3" key="1">
    <citation type="submission" date="2018-08" db="EMBL/GenBank/DDBJ databases">
        <title>A genome reference for cultivated species of the human gut microbiota.</title>
        <authorList>
            <person name="Zou Y."/>
            <person name="Xue W."/>
            <person name="Luo G."/>
        </authorList>
    </citation>
    <scope>NUCLEOTIDE SEQUENCE [LARGE SCALE GENOMIC DNA]</scope>
    <source>
        <strain evidence="2 3">AF38-11</strain>
    </source>
</reference>
<name>A0AA93BMP6_9BACT</name>
<proteinExistence type="predicted"/>
<organism evidence="2 3">
    <name type="scientific">Segatella copri</name>
    <dbReference type="NCBI Taxonomy" id="165179"/>
    <lineage>
        <taxon>Bacteria</taxon>
        <taxon>Pseudomonadati</taxon>
        <taxon>Bacteroidota</taxon>
        <taxon>Bacteroidia</taxon>
        <taxon>Bacteroidales</taxon>
        <taxon>Prevotellaceae</taxon>
        <taxon>Segatella</taxon>
    </lineage>
</organism>
<dbReference type="InterPro" id="IPR024975">
    <property type="entry name" value="NOV_C"/>
</dbReference>
<protein>
    <submittedName>
        <fullName evidence="2">DUF3883 domain-containing protein</fullName>
    </submittedName>
</protein>
<evidence type="ECO:0000313" key="2">
    <source>
        <dbReference type="EMBL" id="RHL35080.1"/>
    </source>
</evidence>
<dbReference type="AlphaFoldDB" id="A0AA93BMP6"/>
<sequence length="353" mass="40801">MFFEVHSEKKIGIKKLSLNDLGLKETGHQTHIGLYQHVLDFLPDNHVEKAAILIYDDYCEILNCDYGKISRSTGKIEAPNIKSGSRNEMTIVNQIRTFASKKQGCEWYLVWFGLQSEELVFWLIASDSTDYQCARKIFPTPNKVYDEHSISFSLAIEFLEKKVNGVSVKLQEDIEVASQTGRQIRKYKKQDLEKANLLFKQVGYSGEQLIAKYLEKQKSVHAISSYRWMNANVESGAPFDFIIDEGLEAENFVDVKSTRFDFNQYLYYSDEEIAFVNRLNEDKKYSVYRVFGMDDYQKKFRVCANCMSYVSTVNANITELSCKMKKIQTILQSIKIGVRPIDCFTNIQPQIIL</sequence>
<comment type="caution">
    <text evidence="2">The sequence shown here is derived from an EMBL/GenBank/DDBJ whole genome shotgun (WGS) entry which is preliminary data.</text>
</comment>
<evidence type="ECO:0000313" key="3">
    <source>
        <dbReference type="Proteomes" id="UP000283672"/>
    </source>
</evidence>
<feature type="domain" description="Protein NO VEIN C-terminal" evidence="1">
    <location>
        <begin position="207"/>
        <end position="297"/>
    </location>
</feature>
<dbReference type="Pfam" id="PF13020">
    <property type="entry name" value="NOV_C"/>
    <property type="match status" value="1"/>
</dbReference>
<dbReference type="RefSeq" id="WP_118416800.1">
    <property type="nucleotide sequence ID" value="NZ_QROP01000037.1"/>
</dbReference>
<accession>A0AA93BMP6</accession>
<dbReference type="EMBL" id="QROP01000037">
    <property type="protein sequence ID" value="RHL35080.1"/>
    <property type="molecule type" value="Genomic_DNA"/>
</dbReference>
<gene>
    <name evidence="2" type="ORF">DW026_11975</name>
</gene>